<accession>A0A7X0NI23</accession>
<dbReference type="AlphaFoldDB" id="A0A7X0NI23"/>
<evidence type="ECO:0000313" key="2">
    <source>
        <dbReference type="Proteomes" id="UP000537141"/>
    </source>
</evidence>
<comment type="caution">
    <text evidence="1">The sequence shown here is derived from an EMBL/GenBank/DDBJ whole genome shotgun (WGS) entry which is preliminary data.</text>
</comment>
<proteinExistence type="predicted"/>
<organism evidence="1 2">
    <name type="scientific">Thalassotalea piscium</name>
    <dbReference type="NCBI Taxonomy" id="1230533"/>
    <lineage>
        <taxon>Bacteria</taxon>
        <taxon>Pseudomonadati</taxon>
        <taxon>Pseudomonadota</taxon>
        <taxon>Gammaproteobacteria</taxon>
        <taxon>Alteromonadales</taxon>
        <taxon>Colwelliaceae</taxon>
        <taxon>Thalassotalea</taxon>
    </lineage>
</organism>
<evidence type="ECO:0000313" key="1">
    <source>
        <dbReference type="EMBL" id="MBB6543805.1"/>
    </source>
</evidence>
<protein>
    <submittedName>
        <fullName evidence="1">Uncharacterized protein</fullName>
    </submittedName>
</protein>
<sequence length="151" mass="17225">MSTCIVLFNVSAQTDEEKAQHEHNQWLKDTFSKQHEALIPVVAVADMFYACNKKRKIDPIGYQVKELIVKMDRDVLANKLAQCLAGESIKSETALNFGLLGCFHEQLQELSKEDRQQKMVIVERAIASLTFEERQKSFTQCVTDQAIGYLK</sequence>
<gene>
    <name evidence="1" type="ORF">HNQ55_002327</name>
</gene>
<dbReference type="RefSeq" id="WP_184424584.1">
    <property type="nucleotide sequence ID" value="NZ_AP027362.1"/>
</dbReference>
<name>A0A7X0NI23_9GAMM</name>
<dbReference type="EMBL" id="JACHHU010000019">
    <property type="protein sequence ID" value="MBB6543805.1"/>
    <property type="molecule type" value="Genomic_DNA"/>
</dbReference>
<reference evidence="1 2" key="1">
    <citation type="submission" date="2020-08" db="EMBL/GenBank/DDBJ databases">
        <title>Genomic Encyclopedia of Type Strains, Phase IV (KMG-IV): sequencing the most valuable type-strain genomes for metagenomic binning, comparative biology and taxonomic classification.</title>
        <authorList>
            <person name="Goeker M."/>
        </authorList>
    </citation>
    <scope>NUCLEOTIDE SEQUENCE [LARGE SCALE GENOMIC DNA]</scope>
    <source>
        <strain evidence="1 2">DSM 26287</strain>
    </source>
</reference>
<keyword evidence="2" id="KW-1185">Reference proteome</keyword>
<dbReference type="Proteomes" id="UP000537141">
    <property type="component" value="Unassembled WGS sequence"/>
</dbReference>